<dbReference type="GO" id="GO:0046872">
    <property type="term" value="F:metal ion binding"/>
    <property type="evidence" value="ECO:0007669"/>
    <property type="project" value="UniProtKB-KW"/>
</dbReference>
<keyword evidence="3" id="KW-0809">Transit peptide</keyword>
<protein>
    <recommendedName>
        <fullName evidence="10">Methyltransferase-like protein 17, mitochondrial</fullName>
    </recommendedName>
</protein>
<keyword evidence="9" id="KW-1185">Reference proteome</keyword>
<keyword evidence="2" id="KW-0479">Metal-binding</keyword>
<dbReference type="EMBL" id="JANEYG010000007">
    <property type="protein sequence ID" value="KAJ8922406.1"/>
    <property type="molecule type" value="Genomic_DNA"/>
</dbReference>
<comment type="function">
    <text evidence="7">Mitochondrial ribosome (mitoribosome) assembly factor. Binds at the interface of the head and body domains of the mitochondrial small ribosomal subunit (mt-SSU), occluding the mRNA channel and preventing compaction of the head domain towards the body. Probable inactive methyltransferase: retains the characteristic folding and ability to bind S-adenosyl-L-methionine, but it probably lost its methyltransferase activity.</text>
</comment>
<dbReference type="PANTHER" id="PTHR13184:SF5">
    <property type="entry name" value="METHYLTRANSFERASE-LIKE PROTEIN 17, MITOCHONDRIAL"/>
    <property type="match status" value="1"/>
</dbReference>
<dbReference type="InterPro" id="IPR015324">
    <property type="entry name" value="Ribosomal_Rsm22-like"/>
</dbReference>
<evidence type="ECO:0000313" key="9">
    <source>
        <dbReference type="Proteomes" id="UP001159042"/>
    </source>
</evidence>
<keyword evidence="4" id="KW-0408">Iron</keyword>
<evidence type="ECO:0000256" key="4">
    <source>
        <dbReference type="ARBA" id="ARBA00023004"/>
    </source>
</evidence>
<evidence type="ECO:0000256" key="1">
    <source>
        <dbReference type="ARBA" id="ARBA00004173"/>
    </source>
</evidence>
<dbReference type="Pfam" id="PF09243">
    <property type="entry name" value="Rsm22"/>
    <property type="match status" value="1"/>
</dbReference>
<accession>A0AAV8W9G3</accession>
<name>A0AAV8W9G3_9CUCU</name>
<keyword evidence="6" id="KW-0496">Mitochondrion</keyword>
<dbReference type="Proteomes" id="UP001159042">
    <property type="component" value="Unassembled WGS sequence"/>
</dbReference>
<dbReference type="AlphaFoldDB" id="A0AAV8W9G3"/>
<dbReference type="PANTHER" id="PTHR13184">
    <property type="entry name" value="37S RIBOSOMAL PROTEIN S22"/>
    <property type="match status" value="1"/>
</dbReference>
<dbReference type="InterPro" id="IPR029063">
    <property type="entry name" value="SAM-dependent_MTases_sf"/>
</dbReference>
<dbReference type="GO" id="GO:0005763">
    <property type="term" value="C:mitochondrial small ribosomal subunit"/>
    <property type="evidence" value="ECO:0007669"/>
    <property type="project" value="TreeGrafter"/>
</dbReference>
<dbReference type="GO" id="GO:0051536">
    <property type="term" value="F:iron-sulfur cluster binding"/>
    <property type="evidence" value="ECO:0007669"/>
    <property type="project" value="UniProtKB-KW"/>
</dbReference>
<reference evidence="8 9" key="1">
    <citation type="journal article" date="2023" name="Insect Mol. Biol.">
        <title>Genome sequencing provides insights into the evolution of gene families encoding plant cell wall-degrading enzymes in longhorned beetles.</title>
        <authorList>
            <person name="Shin N.R."/>
            <person name="Okamura Y."/>
            <person name="Kirsch R."/>
            <person name="Pauchet Y."/>
        </authorList>
    </citation>
    <scope>NUCLEOTIDE SEQUENCE [LARGE SCALE GENOMIC DNA]</scope>
    <source>
        <strain evidence="8">EAD_L_NR</strain>
    </source>
</reference>
<evidence type="ECO:0000256" key="7">
    <source>
        <dbReference type="ARBA" id="ARBA00045681"/>
    </source>
</evidence>
<organism evidence="8 9">
    <name type="scientific">Exocentrus adspersus</name>
    <dbReference type="NCBI Taxonomy" id="1586481"/>
    <lineage>
        <taxon>Eukaryota</taxon>
        <taxon>Metazoa</taxon>
        <taxon>Ecdysozoa</taxon>
        <taxon>Arthropoda</taxon>
        <taxon>Hexapoda</taxon>
        <taxon>Insecta</taxon>
        <taxon>Pterygota</taxon>
        <taxon>Neoptera</taxon>
        <taxon>Endopterygota</taxon>
        <taxon>Coleoptera</taxon>
        <taxon>Polyphaga</taxon>
        <taxon>Cucujiformia</taxon>
        <taxon>Chrysomeloidea</taxon>
        <taxon>Cerambycidae</taxon>
        <taxon>Lamiinae</taxon>
        <taxon>Acanthocinini</taxon>
        <taxon>Exocentrus</taxon>
    </lineage>
</organism>
<evidence type="ECO:0008006" key="10">
    <source>
        <dbReference type="Google" id="ProtNLM"/>
    </source>
</evidence>
<evidence type="ECO:0000256" key="2">
    <source>
        <dbReference type="ARBA" id="ARBA00022723"/>
    </source>
</evidence>
<sequence>MIPFKRISYTLNFIRNVSNKFTSNSVCQYSAKIKPVVTTDETVLNDINNSMFKPRKHPGIVKPKTVQLPEEFVKAVVNALEDRPVKALAADSRKLFLHLKGRNPPIEKEELNRRVEQTKSKVLSRFDNVVINTDEEERRYNQMAGNKMENILRKSIYNWRPIRYDSHTCMLYLMARSAAEYAVLIKIFSEISGRDPEFKPRSLFDFGSGIGTATWAANAYWKKQLYEYVNIDASREMNDLAQILLQGGRGSGTVPKNTFYRQFLPATKSMYDLVISAYSMMELPSLADRLQTIINLWNKTERYLIIVEQGTNAGFKIVNELRDYILQVKSEGNEGHVFSPCPNDETCPRFLLDDGTPCNFQVNYYTIPVGQTSVFKKELYSYVVLKKGKRTEPDIEWPRIVRPTLVRPRHTICRVCTAKGELKEVIFTAKKHGKVTYHCARASEWGDRLPLTVNFEAVDETNCDISEVSSDSDRDDNVNETICRVSDSEKCKSTDESNT</sequence>
<evidence type="ECO:0000313" key="8">
    <source>
        <dbReference type="EMBL" id="KAJ8922406.1"/>
    </source>
</evidence>
<gene>
    <name evidence="8" type="ORF">NQ315_004352</name>
</gene>
<proteinExistence type="predicted"/>
<dbReference type="InterPro" id="IPR052571">
    <property type="entry name" value="Mt_RNA_Methyltransferase"/>
</dbReference>
<evidence type="ECO:0000256" key="5">
    <source>
        <dbReference type="ARBA" id="ARBA00023014"/>
    </source>
</evidence>
<evidence type="ECO:0000256" key="6">
    <source>
        <dbReference type="ARBA" id="ARBA00023128"/>
    </source>
</evidence>
<dbReference type="GO" id="GO:0008168">
    <property type="term" value="F:methyltransferase activity"/>
    <property type="evidence" value="ECO:0007669"/>
    <property type="project" value="InterPro"/>
</dbReference>
<evidence type="ECO:0000256" key="3">
    <source>
        <dbReference type="ARBA" id="ARBA00022946"/>
    </source>
</evidence>
<dbReference type="GO" id="GO:0003735">
    <property type="term" value="F:structural constituent of ribosome"/>
    <property type="evidence" value="ECO:0007669"/>
    <property type="project" value="TreeGrafter"/>
</dbReference>
<comment type="caution">
    <text evidence="8">The sequence shown here is derived from an EMBL/GenBank/DDBJ whole genome shotgun (WGS) entry which is preliminary data.</text>
</comment>
<keyword evidence="5" id="KW-0411">Iron-sulfur</keyword>
<dbReference type="SUPFAM" id="SSF53335">
    <property type="entry name" value="S-adenosyl-L-methionine-dependent methyltransferases"/>
    <property type="match status" value="1"/>
</dbReference>
<comment type="subcellular location">
    <subcellularLocation>
        <location evidence="1">Mitochondrion</location>
    </subcellularLocation>
</comment>
<dbReference type="Gene3D" id="3.40.50.150">
    <property type="entry name" value="Vaccinia Virus protein VP39"/>
    <property type="match status" value="1"/>
</dbReference>
<dbReference type="GO" id="GO:0006412">
    <property type="term" value="P:translation"/>
    <property type="evidence" value="ECO:0007669"/>
    <property type="project" value="InterPro"/>
</dbReference>